<name>L9KJR4_TUPCH</name>
<evidence type="ECO:0000256" key="1">
    <source>
        <dbReference type="SAM" id="MobiDB-lite"/>
    </source>
</evidence>
<evidence type="ECO:0000313" key="2">
    <source>
        <dbReference type="EMBL" id="ELW62744.1"/>
    </source>
</evidence>
<feature type="region of interest" description="Disordered" evidence="1">
    <location>
        <begin position="1"/>
        <end position="31"/>
    </location>
</feature>
<accession>L9KJR4</accession>
<feature type="compositionally biased region" description="Basic and acidic residues" evidence="1">
    <location>
        <begin position="104"/>
        <end position="117"/>
    </location>
</feature>
<dbReference type="InParanoid" id="L9KJR4"/>
<keyword evidence="3" id="KW-1185">Reference proteome</keyword>
<gene>
    <name evidence="2" type="ORF">TREES_T100000753</name>
</gene>
<protein>
    <submittedName>
        <fullName evidence="2">Uncharacterized protein</fullName>
    </submittedName>
</protein>
<reference evidence="3" key="2">
    <citation type="journal article" date="2013" name="Nat. Commun.">
        <title>Genome of the Chinese tree shrew.</title>
        <authorList>
            <person name="Fan Y."/>
            <person name="Huang Z.Y."/>
            <person name="Cao C.C."/>
            <person name="Chen C.S."/>
            <person name="Chen Y.X."/>
            <person name="Fan D.D."/>
            <person name="He J."/>
            <person name="Hou H.L."/>
            <person name="Hu L."/>
            <person name="Hu X.T."/>
            <person name="Jiang X.T."/>
            <person name="Lai R."/>
            <person name="Lang Y.S."/>
            <person name="Liang B."/>
            <person name="Liao S.G."/>
            <person name="Mu D."/>
            <person name="Ma Y.Y."/>
            <person name="Niu Y.Y."/>
            <person name="Sun X.Q."/>
            <person name="Xia J.Q."/>
            <person name="Xiao J."/>
            <person name="Xiong Z.Q."/>
            <person name="Xu L."/>
            <person name="Yang L."/>
            <person name="Zhang Y."/>
            <person name="Zhao W."/>
            <person name="Zhao X.D."/>
            <person name="Zheng Y.T."/>
            <person name="Zhou J.M."/>
            <person name="Zhu Y.B."/>
            <person name="Zhang G.J."/>
            <person name="Wang J."/>
            <person name="Yao Y.G."/>
        </authorList>
    </citation>
    <scope>NUCLEOTIDE SEQUENCE [LARGE SCALE GENOMIC DNA]</scope>
</reference>
<dbReference type="Proteomes" id="UP000011518">
    <property type="component" value="Unassembled WGS sequence"/>
</dbReference>
<dbReference type="AlphaFoldDB" id="L9KJR4"/>
<feature type="region of interest" description="Disordered" evidence="1">
    <location>
        <begin position="97"/>
        <end position="117"/>
    </location>
</feature>
<sequence length="117" mass="12090">MGRHSSAPTGWAWQVSVGGSPAERAASTPALNEGGVSHEELAFDSATASSAKSMVFDVSPVNSLMVLGAGRKFPFNWQSLTAGPAVLSQEELAAPGAVPAVIPEQHDLGKARTQHEP</sequence>
<evidence type="ECO:0000313" key="3">
    <source>
        <dbReference type="Proteomes" id="UP000011518"/>
    </source>
</evidence>
<reference evidence="3" key="1">
    <citation type="submission" date="2012-07" db="EMBL/GenBank/DDBJ databases">
        <title>Genome of the Chinese tree shrew, a rising model animal genetically related to primates.</title>
        <authorList>
            <person name="Zhang G."/>
            <person name="Fan Y."/>
            <person name="Yao Y."/>
            <person name="Huang Z."/>
        </authorList>
    </citation>
    <scope>NUCLEOTIDE SEQUENCE [LARGE SCALE GENOMIC DNA]</scope>
</reference>
<proteinExistence type="predicted"/>
<organism evidence="2 3">
    <name type="scientific">Tupaia chinensis</name>
    <name type="common">Chinese tree shrew</name>
    <name type="synonym">Tupaia belangeri chinensis</name>
    <dbReference type="NCBI Taxonomy" id="246437"/>
    <lineage>
        <taxon>Eukaryota</taxon>
        <taxon>Metazoa</taxon>
        <taxon>Chordata</taxon>
        <taxon>Craniata</taxon>
        <taxon>Vertebrata</taxon>
        <taxon>Euteleostomi</taxon>
        <taxon>Mammalia</taxon>
        <taxon>Eutheria</taxon>
        <taxon>Euarchontoglires</taxon>
        <taxon>Scandentia</taxon>
        <taxon>Tupaiidae</taxon>
        <taxon>Tupaia</taxon>
    </lineage>
</organism>
<dbReference type="EMBL" id="KB320803">
    <property type="protein sequence ID" value="ELW62744.1"/>
    <property type="molecule type" value="Genomic_DNA"/>
</dbReference>